<comment type="subcellular location">
    <subcellularLocation>
        <location evidence="1">Golgi apparatus membrane</location>
        <topology evidence="1">Single-pass type II membrane protein</topology>
    </subcellularLocation>
</comment>
<dbReference type="PANTHER" id="PTHR13572:SF4">
    <property type="entry name" value="RE57134P"/>
    <property type="match status" value="1"/>
</dbReference>
<evidence type="ECO:0000256" key="7">
    <source>
        <dbReference type="ARBA" id="ARBA00023136"/>
    </source>
</evidence>
<keyword evidence="5 8" id="KW-1133">Transmembrane helix</keyword>
<dbReference type="InterPro" id="IPR026071">
    <property type="entry name" value="Glyco_Hydrolase_99"/>
</dbReference>
<evidence type="ECO:0000256" key="5">
    <source>
        <dbReference type="ARBA" id="ARBA00022989"/>
    </source>
</evidence>
<evidence type="ECO:0000256" key="6">
    <source>
        <dbReference type="ARBA" id="ARBA00023034"/>
    </source>
</evidence>
<evidence type="ECO:0000313" key="9">
    <source>
        <dbReference type="EMBL" id="HGE99168.1"/>
    </source>
</evidence>
<keyword evidence="2 8" id="KW-0812">Transmembrane</keyword>
<feature type="transmembrane region" description="Helical" evidence="8">
    <location>
        <begin position="9"/>
        <end position="27"/>
    </location>
</feature>
<evidence type="ECO:0000256" key="3">
    <source>
        <dbReference type="ARBA" id="ARBA00022801"/>
    </source>
</evidence>
<evidence type="ECO:0008006" key="10">
    <source>
        <dbReference type="Google" id="ProtNLM"/>
    </source>
</evidence>
<dbReference type="EMBL" id="DTMQ01000021">
    <property type="protein sequence ID" value="HGE99168.1"/>
    <property type="molecule type" value="Genomic_DNA"/>
</dbReference>
<evidence type="ECO:0000256" key="2">
    <source>
        <dbReference type="ARBA" id="ARBA00022692"/>
    </source>
</evidence>
<reference evidence="9" key="1">
    <citation type="journal article" date="2020" name="mSystems">
        <title>Genome- and Community-Level Interaction Insights into Carbon Utilization and Element Cycling Functions of Hydrothermarchaeota in Hydrothermal Sediment.</title>
        <authorList>
            <person name="Zhou Z."/>
            <person name="Liu Y."/>
            <person name="Xu W."/>
            <person name="Pan J."/>
            <person name="Luo Z.H."/>
            <person name="Li M."/>
        </authorList>
    </citation>
    <scope>NUCLEOTIDE SEQUENCE [LARGE SCALE GENOMIC DNA]</scope>
    <source>
        <strain evidence="9">SpSt-906</strain>
    </source>
</reference>
<protein>
    <recommendedName>
        <fullName evidence="10">Glycoside hydrolase family 99-like domain-containing protein</fullName>
    </recommendedName>
</protein>
<sequence>MKRFLIRPFLSFIPFSIIHLFFIRIGIGEPIKGYPVILEMTTNSDWLEIQFKNVSFHYQGDTVLLRKGEGFNYGILSLWKRQYDSSLVSIRFQIFLPEKLPPKIQLLGRKGAIGEARIVLLTQKEETLAHFGFKEMEKEFIFPQTVLRQMKKETYSPARNNKNIEKKVLAFYYPWYNKDNWFLKGKKVVPHIPLLGFYSSSEPKVLREHILWAKGSGIDGFIVSWWKRDSETDSNLMRLVPLCESLGFQFTIYLEEANSLSDLESTLSYLGRTYGKSPAFFRVNGRPVCFLFRRIFEKLNLDTLKLASRNSPFLLISYGYTLTNLEGFAGFHQYLPDSREVYLRALEVARAKNKFYAVPVMPGYDDRALREPGHFTDREKGNFYRKNWESALASDPDWILITSFNEWFEGTEIEPSVEYGDLYLRLTAHYAKLFKEGKR</sequence>
<evidence type="ECO:0000256" key="8">
    <source>
        <dbReference type="SAM" id="Phobius"/>
    </source>
</evidence>
<dbReference type="GO" id="GO:0004559">
    <property type="term" value="F:alpha-mannosidase activity"/>
    <property type="evidence" value="ECO:0007669"/>
    <property type="project" value="TreeGrafter"/>
</dbReference>
<keyword evidence="4" id="KW-0735">Signal-anchor</keyword>
<name>A0A7C3UR35_UNCW3</name>
<evidence type="ECO:0000256" key="1">
    <source>
        <dbReference type="ARBA" id="ARBA00004323"/>
    </source>
</evidence>
<organism evidence="9">
    <name type="scientific">candidate division WOR-3 bacterium</name>
    <dbReference type="NCBI Taxonomy" id="2052148"/>
    <lineage>
        <taxon>Bacteria</taxon>
        <taxon>Bacteria division WOR-3</taxon>
    </lineage>
</organism>
<accession>A0A7C3UR35</accession>
<proteinExistence type="predicted"/>
<keyword evidence="3" id="KW-0378">Hydrolase</keyword>
<dbReference type="PANTHER" id="PTHR13572">
    <property type="entry name" value="ENDO-ALPHA-1,2-MANNOSIDASE"/>
    <property type="match status" value="1"/>
</dbReference>
<evidence type="ECO:0000256" key="4">
    <source>
        <dbReference type="ARBA" id="ARBA00022968"/>
    </source>
</evidence>
<dbReference type="Pfam" id="PF16317">
    <property type="entry name" value="Glyco_hydro_99"/>
    <property type="match status" value="2"/>
</dbReference>
<gene>
    <name evidence="9" type="ORF">ENX07_03750</name>
</gene>
<comment type="caution">
    <text evidence="9">The sequence shown here is derived from an EMBL/GenBank/DDBJ whole genome shotgun (WGS) entry which is preliminary data.</text>
</comment>
<dbReference type="AlphaFoldDB" id="A0A7C3UR35"/>
<dbReference type="Gene3D" id="3.20.20.80">
    <property type="entry name" value="Glycosidases"/>
    <property type="match status" value="1"/>
</dbReference>
<keyword evidence="7 8" id="KW-0472">Membrane</keyword>
<keyword evidence="6" id="KW-0333">Golgi apparatus</keyword>